<organism evidence="2 3">
    <name type="scientific">Bacillus wiedmannii</name>
    <dbReference type="NCBI Taxonomy" id="1890302"/>
    <lineage>
        <taxon>Bacteria</taxon>
        <taxon>Bacillati</taxon>
        <taxon>Bacillota</taxon>
        <taxon>Bacilli</taxon>
        <taxon>Bacillales</taxon>
        <taxon>Bacillaceae</taxon>
        <taxon>Bacillus</taxon>
        <taxon>Bacillus cereus group</taxon>
    </lineage>
</organism>
<evidence type="ECO:0000313" key="2">
    <source>
        <dbReference type="EMBL" id="PEM55471.1"/>
    </source>
</evidence>
<protein>
    <submittedName>
        <fullName evidence="2">Uncharacterized protein</fullName>
    </submittedName>
</protein>
<reference evidence="2 3" key="1">
    <citation type="submission" date="2017-09" db="EMBL/GenBank/DDBJ databases">
        <title>Large-scale bioinformatics analysis of Bacillus genomes uncovers conserved roles of natural products in bacterial physiology.</title>
        <authorList>
            <consortium name="Agbiome Team Llc"/>
            <person name="Bleich R.M."/>
            <person name="Grubbs K.J."/>
            <person name="Santa Maria K.C."/>
            <person name="Allen S.E."/>
            <person name="Farag S."/>
            <person name="Shank E.A."/>
            <person name="Bowers A."/>
        </authorList>
    </citation>
    <scope>NUCLEOTIDE SEQUENCE [LARGE SCALE GENOMIC DNA]</scope>
    <source>
        <strain evidence="2 3">AFS010764</strain>
    </source>
</reference>
<comment type="caution">
    <text evidence="2">The sequence shown here is derived from an EMBL/GenBank/DDBJ whole genome shotgun (WGS) entry which is preliminary data.</text>
</comment>
<proteinExistence type="predicted"/>
<dbReference type="AlphaFoldDB" id="A0A2A8BNG5"/>
<evidence type="ECO:0000256" key="1">
    <source>
        <dbReference type="SAM" id="MobiDB-lite"/>
    </source>
</evidence>
<name>A0A2A8BNG5_9BACI</name>
<feature type="compositionally biased region" description="Acidic residues" evidence="1">
    <location>
        <begin position="39"/>
        <end position="52"/>
    </location>
</feature>
<feature type="region of interest" description="Disordered" evidence="1">
    <location>
        <begin position="32"/>
        <end position="64"/>
    </location>
</feature>
<dbReference type="RefSeq" id="WP_098102610.1">
    <property type="nucleotide sequence ID" value="NZ_NUDL01000041.1"/>
</dbReference>
<evidence type="ECO:0000313" key="3">
    <source>
        <dbReference type="Proteomes" id="UP000220621"/>
    </source>
</evidence>
<accession>A0A2A8BNG5</accession>
<gene>
    <name evidence="2" type="ORF">CN611_14470</name>
</gene>
<sequence length="238" mass="27019">MGSNTQTHCWTHGTAIVYNPFLLNSADGEAKHREIEPFNFEDDLPDQEEPDSGPDPNDPQPDPYTLKVIEKLKEEKKQQKKEKDRRFRIAYTPDGCLLYPPKSDGLNRQCRLYLPLTTIGQISDFAFYFLGLRLVYDTEHTGIVISDLKLIFSNTREVDDLNISIPNSGLSGDFLTTTTMGKNAWDCNPPREVRQDPGNNGLTLEITFRVEAIVQDPIVPVRIAGAGYIYRHRGFDEN</sequence>
<dbReference type="Proteomes" id="UP000220621">
    <property type="component" value="Unassembled WGS sequence"/>
</dbReference>
<dbReference type="EMBL" id="NUDL01000041">
    <property type="protein sequence ID" value="PEM55471.1"/>
    <property type="molecule type" value="Genomic_DNA"/>
</dbReference>